<evidence type="ECO:0000313" key="2">
    <source>
        <dbReference type="Proteomes" id="UP000588647"/>
    </source>
</evidence>
<evidence type="ECO:0000313" key="1">
    <source>
        <dbReference type="EMBL" id="MBB4003237.1"/>
    </source>
</evidence>
<dbReference type="RefSeq" id="WP_183208128.1">
    <property type="nucleotide sequence ID" value="NZ_JAAAMM010000003.1"/>
</dbReference>
<protein>
    <recommendedName>
        <fullName evidence="3">DNA-binding protein</fullName>
    </recommendedName>
</protein>
<proteinExistence type="predicted"/>
<dbReference type="EMBL" id="JACIEM010000003">
    <property type="protein sequence ID" value="MBB4003237.1"/>
    <property type="molecule type" value="Genomic_DNA"/>
</dbReference>
<keyword evidence="2" id="KW-1185">Reference proteome</keyword>
<organism evidence="1 2">
    <name type="scientific">Aurantimonas endophytica</name>
    <dbReference type="NCBI Taxonomy" id="1522175"/>
    <lineage>
        <taxon>Bacteria</taxon>
        <taxon>Pseudomonadati</taxon>
        <taxon>Pseudomonadota</taxon>
        <taxon>Alphaproteobacteria</taxon>
        <taxon>Hyphomicrobiales</taxon>
        <taxon>Aurantimonadaceae</taxon>
        <taxon>Aurantimonas</taxon>
    </lineage>
</organism>
<name>A0A7W6HDY6_9HYPH</name>
<accession>A0A7W6HDY6</accession>
<dbReference type="Proteomes" id="UP000588647">
    <property type="component" value="Unassembled WGS sequence"/>
</dbReference>
<comment type="caution">
    <text evidence="1">The sequence shown here is derived from an EMBL/GenBank/DDBJ whole genome shotgun (WGS) entry which is preliminary data.</text>
</comment>
<evidence type="ECO:0008006" key="3">
    <source>
        <dbReference type="Google" id="ProtNLM"/>
    </source>
</evidence>
<sequence length="63" mass="6963">MTEKKDGDLGLVWGVEAIAEKIGRTPRQTFHMCATGALPAKKVCGRWVAKRDALERFFEEAAA</sequence>
<dbReference type="AlphaFoldDB" id="A0A7W6HDY6"/>
<reference evidence="1 2" key="1">
    <citation type="submission" date="2020-08" db="EMBL/GenBank/DDBJ databases">
        <title>Genomic Encyclopedia of Type Strains, Phase IV (KMG-IV): sequencing the most valuable type-strain genomes for metagenomic binning, comparative biology and taxonomic classification.</title>
        <authorList>
            <person name="Goeker M."/>
        </authorList>
    </citation>
    <scope>NUCLEOTIDE SEQUENCE [LARGE SCALE GENOMIC DNA]</scope>
    <source>
        <strain evidence="1 2">DSM 103570</strain>
    </source>
</reference>
<gene>
    <name evidence="1" type="ORF">GGR03_002318</name>
</gene>